<protein>
    <submittedName>
        <fullName evidence="1">Uncharacterized protein</fullName>
    </submittedName>
</protein>
<sequence length="86" mass="9757">MVLIFSSIENFIPQVTKLILDPQQPRLTEQYSKFELNDGKASRKTKENQASPINLPLQRSTLIAETGISQIREPEGRPPMCFNVTI</sequence>
<name>A0AAN8P3V4_9PEZI</name>
<dbReference type="Proteomes" id="UP001307849">
    <property type="component" value="Unassembled WGS sequence"/>
</dbReference>
<comment type="caution">
    <text evidence="1">The sequence shown here is derived from an EMBL/GenBank/DDBJ whole genome shotgun (WGS) entry which is preliminary data.</text>
</comment>
<gene>
    <name evidence="1" type="ORF">TWF506_002020</name>
</gene>
<reference evidence="1 2" key="1">
    <citation type="submission" date="2019-10" db="EMBL/GenBank/DDBJ databases">
        <authorList>
            <person name="Palmer J.M."/>
        </authorList>
    </citation>
    <scope>NUCLEOTIDE SEQUENCE [LARGE SCALE GENOMIC DNA]</scope>
    <source>
        <strain evidence="1 2">TWF506</strain>
    </source>
</reference>
<dbReference type="EMBL" id="JAVHJM010000001">
    <property type="protein sequence ID" value="KAK6521816.1"/>
    <property type="molecule type" value="Genomic_DNA"/>
</dbReference>
<evidence type="ECO:0000313" key="2">
    <source>
        <dbReference type="Proteomes" id="UP001307849"/>
    </source>
</evidence>
<organism evidence="1 2">
    <name type="scientific">Arthrobotrys conoides</name>
    <dbReference type="NCBI Taxonomy" id="74498"/>
    <lineage>
        <taxon>Eukaryota</taxon>
        <taxon>Fungi</taxon>
        <taxon>Dikarya</taxon>
        <taxon>Ascomycota</taxon>
        <taxon>Pezizomycotina</taxon>
        <taxon>Orbiliomycetes</taxon>
        <taxon>Orbiliales</taxon>
        <taxon>Orbiliaceae</taxon>
        <taxon>Arthrobotrys</taxon>
    </lineage>
</organism>
<accession>A0AAN8P3V4</accession>
<proteinExistence type="predicted"/>
<dbReference type="AlphaFoldDB" id="A0AAN8P3V4"/>
<keyword evidence="2" id="KW-1185">Reference proteome</keyword>
<evidence type="ECO:0000313" key="1">
    <source>
        <dbReference type="EMBL" id="KAK6521816.1"/>
    </source>
</evidence>